<evidence type="ECO:0000313" key="1">
    <source>
        <dbReference type="EMBL" id="OWZ15840.1"/>
    </source>
</evidence>
<organism evidence="1 2">
    <name type="scientific">Phytophthora megakarya</name>
    <dbReference type="NCBI Taxonomy" id="4795"/>
    <lineage>
        <taxon>Eukaryota</taxon>
        <taxon>Sar</taxon>
        <taxon>Stramenopiles</taxon>
        <taxon>Oomycota</taxon>
        <taxon>Peronosporomycetes</taxon>
        <taxon>Peronosporales</taxon>
        <taxon>Peronosporaceae</taxon>
        <taxon>Phytophthora</taxon>
    </lineage>
</organism>
<dbReference type="AlphaFoldDB" id="A0A225WG49"/>
<accession>A0A225WG49</accession>
<sequence length="58" mass="6684">MELRRAMKMPRCISDKMAEWTCGTFNENASDSLRTVLHNRIISDANAKTCVLYNFLTD</sequence>
<proteinExistence type="predicted"/>
<dbReference type="EMBL" id="NBNE01001044">
    <property type="protein sequence ID" value="OWZ15840.1"/>
    <property type="molecule type" value="Genomic_DNA"/>
</dbReference>
<dbReference type="OrthoDB" id="126187at2759"/>
<name>A0A225WG49_9STRA</name>
<protein>
    <submittedName>
        <fullName evidence="1">Uncharacterized protein</fullName>
    </submittedName>
</protein>
<dbReference type="Proteomes" id="UP000198211">
    <property type="component" value="Unassembled WGS sequence"/>
</dbReference>
<evidence type="ECO:0000313" key="2">
    <source>
        <dbReference type="Proteomes" id="UP000198211"/>
    </source>
</evidence>
<keyword evidence="2" id="KW-1185">Reference proteome</keyword>
<comment type="caution">
    <text evidence="1">The sequence shown here is derived from an EMBL/GenBank/DDBJ whole genome shotgun (WGS) entry which is preliminary data.</text>
</comment>
<reference evidence="2" key="1">
    <citation type="submission" date="2017-03" db="EMBL/GenBank/DDBJ databases">
        <title>Phytopthora megakarya and P. palmivora, two closely related causual agents of cacao black pod achieved similar genome size and gene model numbers by different mechanisms.</title>
        <authorList>
            <person name="Ali S."/>
            <person name="Shao J."/>
            <person name="Larry D.J."/>
            <person name="Kronmiller B."/>
            <person name="Shen D."/>
            <person name="Strem M.D."/>
            <person name="Melnick R.L."/>
            <person name="Guiltinan M.J."/>
            <person name="Tyler B.M."/>
            <person name="Meinhardt L.W."/>
            <person name="Bailey B.A."/>
        </authorList>
    </citation>
    <scope>NUCLEOTIDE SEQUENCE [LARGE SCALE GENOMIC DNA]</scope>
    <source>
        <strain evidence="2">zdho120</strain>
    </source>
</reference>
<gene>
    <name evidence="1" type="ORF">PHMEG_00010456</name>
</gene>